<gene>
    <name evidence="1" type="ORF">F3J37_01420</name>
</gene>
<keyword evidence="2" id="KW-1185">Reference proteome</keyword>
<dbReference type="RefSeq" id="WP_166718826.1">
    <property type="nucleotide sequence ID" value="NZ_VWXC01000001.1"/>
</dbReference>
<comment type="caution">
    <text evidence="1">The sequence shown here is derived from an EMBL/GenBank/DDBJ whole genome shotgun (WGS) entry which is preliminary data.</text>
</comment>
<protein>
    <submittedName>
        <fullName evidence="1">Uncharacterized protein</fullName>
    </submittedName>
</protein>
<name>A0ABX0RJ21_9GAMM</name>
<evidence type="ECO:0000313" key="1">
    <source>
        <dbReference type="EMBL" id="NIG17337.1"/>
    </source>
</evidence>
<accession>A0ABX0RJ21</accession>
<sequence>MDEGHYLVTIVSSNGFGTSAQIYVKENQLLGQGLSLSFYGSFHHRYLLLNVAKNTISEMSPILNEYQAYTFSGKLIDITGGYYLEQDLDQDLEANISFTKLSSKTGEPCSTEFID</sequence>
<organism evidence="1 2">
    <name type="scientific">Candidatus Pantoea communis</name>
    <dbReference type="NCBI Taxonomy" id="2608354"/>
    <lineage>
        <taxon>Bacteria</taxon>
        <taxon>Pseudomonadati</taxon>
        <taxon>Pseudomonadota</taxon>
        <taxon>Gammaproteobacteria</taxon>
        <taxon>Enterobacterales</taxon>
        <taxon>Erwiniaceae</taxon>
        <taxon>Pantoea</taxon>
    </lineage>
</organism>
<proteinExistence type="predicted"/>
<dbReference type="EMBL" id="VWXC01000001">
    <property type="protein sequence ID" value="NIG17337.1"/>
    <property type="molecule type" value="Genomic_DNA"/>
</dbReference>
<evidence type="ECO:0000313" key="2">
    <source>
        <dbReference type="Proteomes" id="UP001515780"/>
    </source>
</evidence>
<reference evidence="1 2" key="1">
    <citation type="journal article" date="2019" name="bioRxiv">
        <title>Bacteria contribute to plant secondary compound degradation in a generalist herbivore system.</title>
        <authorList>
            <person name="Francoeur C.B."/>
            <person name="Khadempour L."/>
            <person name="Moreira-Soto R.D."/>
            <person name="Gotting K."/>
            <person name="Book A.J."/>
            <person name="Pinto-Tomas A.A."/>
            <person name="Keefover-Ring K."/>
            <person name="Currie C.R."/>
        </authorList>
    </citation>
    <scope>NUCLEOTIDE SEQUENCE [LARGE SCALE GENOMIC DNA]</scope>
    <source>
        <strain evidence="1">Al-1710</strain>
    </source>
</reference>
<dbReference type="Proteomes" id="UP001515780">
    <property type="component" value="Unassembled WGS sequence"/>
</dbReference>